<comment type="caution">
    <text evidence="1">The sequence shown here is derived from an EMBL/GenBank/DDBJ whole genome shotgun (WGS) entry which is preliminary data.</text>
</comment>
<gene>
    <name evidence="1" type="ORF">S06H3_34298</name>
</gene>
<name>X1NPT9_9ZZZZ</name>
<accession>X1NPT9</accession>
<organism evidence="1">
    <name type="scientific">marine sediment metagenome</name>
    <dbReference type="NCBI Taxonomy" id="412755"/>
    <lineage>
        <taxon>unclassified sequences</taxon>
        <taxon>metagenomes</taxon>
        <taxon>ecological metagenomes</taxon>
    </lineage>
</organism>
<evidence type="ECO:0000313" key="1">
    <source>
        <dbReference type="EMBL" id="GAI28820.1"/>
    </source>
</evidence>
<proteinExistence type="predicted"/>
<dbReference type="AlphaFoldDB" id="X1NPT9"/>
<protein>
    <submittedName>
        <fullName evidence="1">Uncharacterized protein</fullName>
    </submittedName>
</protein>
<sequence>MSRAGFARFSYSKNDLGATCLVNWSEICFTGLCISYNELSV</sequence>
<feature type="non-terminal residue" evidence="1">
    <location>
        <position position="41"/>
    </location>
</feature>
<dbReference type="EMBL" id="BARV01020570">
    <property type="protein sequence ID" value="GAI28820.1"/>
    <property type="molecule type" value="Genomic_DNA"/>
</dbReference>
<reference evidence="1" key="1">
    <citation type="journal article" date="2014" name="Front. Microbiol.">
        <title>High frequency of phylogenetically diverse reductive dehalogenase-homologous genes in deep subseafloor sedimentary metagenomes.</title>
        <authorList>
            <person name="Kawai M."/>
            <person name="Futagami T."/>
            <person name="Toyoda A."/>
            <person name="Takaki Y."/>
            <person name="Nishi S."/>
            <person name="Hori S."/>
            <person name="Arai W."/>
            <person name="Tsubouchi T."/>
            <person name="Morono Y."/>
            <person name="Uchiyama I."/>
            <person name="Ito T."/>
            <person name="Fujiyama A."/>
            <person name="Inagaki F."/>
            <person name="Takami H."/>
        </authorList>
    </citation>
    <scope>NUCLEOTIDE SEQUENCE</scope>
    <source>
        <strain evidence="1">Expedition CK06-06</strain>
    </source>
</reference>